<keyword evidence="10" id="KW-1133">Transmembrane helix</keyword>
<dbReference type="GO" id="GO:0008360">
    <property type="term" value="P:regulation of cell shape"/>
    <property type="evidence" value="ECO:0007669"/>
    <property type="project" value="UniProtKB-KW"/>
</dbReference>
<evidence type="ECO:0000256" key="7">
    <source>
        <dbReference type="PIRSR" id="PIRSR618044-1"/>
    </source>
</evidence>
<dbReference type="InterPro" id="IPR012338">
    <property type="entry name" value="Beta-lactam/transpept-like"/>
</dbReference>
<keyword evidence="3" id="KW-0378">Hydrolase</keyword>
<sequence>MTENNFTEQFNTLDDRRLINLGVFLLLILALISLVSLYTTKNSRKYDSAPSAVLAKIDPFENIALEAKAAMVYDIKRSKVFFEKNADESLPLASLTKIMTAVTALDLLPKFSVVDINAEFLSEEGDSGLYKDEKWKLRDLLDLSLVSSSNDAAAAIAATAGQTLLRDPDLNLSLEEFVRKMNAKAKEIGMTKANFINVTGLDVDTDKTGGYSSARDFIILLEYALKNHPEVFEATRYKTVYLKSLNNLNHKATNTNIGINSIPNIIGSKTGYTEIAGGNLTIIFDPGLARPIAVLVLGSSYDGRFNDVELLTRKTLEAIALEE</sequence>
<evidence type="ECO:0000256" key="5">
    <source>
        <dbReference type="ARBA" id="ARBA00022984"/>
    </source>
</evidence>
<dbReference type="InterPro" id="IPR001967">
    <property type="entry name" value="Peptidase_S11_N"/>
</dbReference>
<feature type="active site" evidence="7">
    <location>
        <position position="148"/>
    </location>
</feature>
<dbReference type="AlphaFoldDB" id="A0A1G2U2C6"/>
<keyword evidence="10" id="KW-0472">Membrane</keyword>
<proteinExistence type="inferred from homology"/>
<organism evidence="12 13">
    <name type="scientific">Candidatus Zambryskibacteria bacterium RIFCSPLOWO2_01_FULL_43_17</name>
    <dbReference type="NCBI Taxonomy" id="1802760"/>
    <lineage>
        <taxon>Bacteria</taxon>
        <taxon>Candidatus Zambryskiibacteriota</taxon>
    </lineage>
</organism>
<dbReference type="GO" id="GO:0009252">
    <property type="term" value="P:peptidoglycan biosynthetic process"/>
    <property type="evidence" value="ECO:0007669"/>
    <property type="project" value="UniProtKB-KW"/>
</dbReference>
<dbReference type="InterPro" id="IPR018044">
    <property type="entry name" value="Peptidase_S11"/>
</dbReference>
<dbReference type="GO" id="GO:0071555">
    <property type="term" value="P:cell wall organization"/>
    <property type="evidence" value="ECO:0007669"/>
    <property type="project" value="UniProtKB-KW"/>
</dbReference>
<dbReference type="Pfam" id="PF00768">
    <property type="entry name" value="Peptidase_S11"/>
    <property type="match status" value="1"/>
</dbReference>
<comment type="caution">
    <text evidence="12">The sequence shown here is derived from an EMBL/GenBank/DDBJ whole genome shotgun (WGS) entry which is preliminary data.</text>
</comment>
<gene>
    <name evidence="12" type="ORF">A2920_03100</name>
</gene>
<evidence type="ECO:0000259" key="11">
    <source>
        <dbReference type="Pfam" id="PF00768"/>
    </source>
</evidence>
<keyword evidence="5" id="KW-0573">Peptidoglycan synthesis</keyword>
<name>A0A1G2U2C6_9BACT</name>
<keyword evidence="4" id="KW-0133">Cell shape</keyword>
<accession>A0A1G2U2C6</accession>
<feature type="active site" description="Acyl-ester intermediate" evidence="7">
    <location>
        <position position="94"/>
    </location>
</feature>
<dbReference type="GO" id="GO:0009002">
    <property type="term" value="F:serine-type D-Ala-D-Ala carboxypeptidase activity"/>
    <property type="evidence" value="ECO:0007669"/>
    <property type="project" value="InterPro"/>
</dbReference>
<dbReference type="SUPFAM" id="SSF56601">
    <property type="entry name" value="beta-lactamase/transpeptidase-like"/>
    <property type="match status" value="1"/>
</dbReference>
<evidence type="ECO:0000256" key="10">
    <source>
        <dbReference type="SAM" id="Phobius"/>
    </source>
</evidence>
<dbReference type="EMBL" id="MHWD01000017">
    <property type="protein sequence ID" value="OHB03667.1"/>
    <property type="molecule type" value="Genomic_DNA"/>
</dbReference>
<evidence type="ECO:0000256" key="6">
    <source>
        <dbReference type="ARBA" id="ARBA00023316"/>
    </source>
</evidence>
<evidence type="ECO:0000256" key="3">
    <source>
        <dbReference type="ARBA" id="ARBA00022801"/>
    </source>
</evidence>
<dbReference type="PANTHER" id="PTHR21581:SF26">
    <property type="entry name" value="D-ALANYL-D-ALANINE ENDOPEPTIDASE"/>
    <property type="match status" value="1"/>
</dbReference>
<evidence type="ECO:0000256" key="1">
    <source>
        <dbReference type="ARBA" id="ARBA00007164"/>
    </source>
</evidence>
<dbReference type="GO" id="GO:0006508">
    <property type="term" value="P:proteolysis"/>
    <property type="evidence" value="ECO:0007669"/>
    <property type="project" value="InterPro"/>
</dbReference>
<keyword evidence="10" id="KW-0812">Transmembrane</keyword>
<comment type="similarity">
    <text evidence="1 9">Belongs to the peptidase S11 family.</text>
</comment>
<evidence type="ECO:0000313" key="13">
    <source>
        <dbReference type="Proteomes" id="UP000179283"/>
    </source>
</evidence>
<evidence type="ECO:0000256" key="2">
    <source>
        <dbReference type="ARBA" id="ARBA00022729"/>
    </source>
</evidence>
<evidence type="ECO:0000256" key="4">
    <source>
        <dbReference type="ARBA" id="ARBA00022960"/>
    </source>
</evidence>
<dbReference type="PANTHER" id="PTHR21581">
    <property type="entry name" value="D-ALANYL-D-ALANINE CARBOXYPEPTIDASE"/>
    <property type="match status" value="1"/>
</dbReference>
<evidence type="ECO:0000256" key="9">
    <source>
        <dbReference type="RuleBase" id="RU004016"/>
    </source>
</evidence>
<feature type="transmembrane region" description="Helical" evidence="10">
    <location>
        <begin position="18"/>
        <end position="38"/>
    </location>
</feature>
<evidence type="ECO:0000313" key="12">
    <source>
        <dbReference type="EMBL" id="OHB03667.1"/>
    </source>
</evidence>
<evidence type="ECO:0000256" key="8">
    <source>
        <dbReference type="PIRSR" id="PIRSR618044-2"/>
    </source>
</evidence>
<keyword evidence="6" id="KW-0961">Cell wall biogenesis/degradation</keyword>
<feature type="domain" description="Peptidase S11 D-alanyl-D-alanine carboxypeptidase A N-terminal" evidence="11">
    <location>
        <begin position="64"/>
        <end position="293"/>
    </location>
</feature>
<dbReference type="Proteomes" id="UP000179283">
    <property type="component" value="Unassembled WGS sequence"/>
</dbReference>
<feature type="binding site" evidence="8">
    <location>
        <position position="269"/>
    </location>
    <ligand>
        <name>substrate</name>
    </ligand>
</feature>
<dbReference type="Gene3D" id="3.40.710.10">
    <property type="entry name" value="DD-peptidase/beta-lactamase superfamily"/>
    <property type="match status" value="1"/>
</dbReference>
<reference evidence="12 13" key="1">
    <citation type="journal article" date="2016" name="Nat. Commun.">
        <title>Thousands of microbial genomes shed light on interconnected biogeochemical processes in an aquifer system.</title>
        <authorList>
            <person name="Anantharaman K."/>
            <person name="Brown C.T."/>
            <person name="Hug L.A."/>
            <person name="Sharon I."/>
            <person name="Castelle C.J."/>
            <person name="Probst A.J."/>
            <person name="Thomas B.C."/>
            <person name="Singh A."/>
            <person name="Wilkins M.J."/>
            <person name="Karaoz U."/>
            <person name="Brodie E.L."/>
            <person name="Williams K.H."/>
            <person name="Hubbard S.S."/>
            <person name="Banfield J.F."/>
        </authorList>
    </citation>
    <scope>NUCLEOTIDE SEQUENCE [LARGE SCALE GENOMIC DNA]</scope>
</reference>
<keyword evidence="2" id="KW-0732">Signal</keyword>
<feature type="active site" description="Proton acceptor" evidence="7">
    <location>
        <position position="97"/>
    </location>
</feature>
<dbReference type="PRINTS" id="PR00725">
    <property type="entry name" value="DADACBPTASE1"/>
</dbReference>
<protein>
    <recommendedName>
        <fullName evidence="11">Peptidase S11 D-alanyl-D-alanine carboxypeptidase A N-terminal domain-containing protein</fullName>
    </recommendedName>
</protein>